<name>A0A7S2WHY1_9STRA</name>
<evidence type="ECO:0000256" key="2">
    <source>
        <dbReference type="ARBA" id="ARBA00004236"/>
    </source>
</evidence>
<dbReference type="PANTHER" id="PTHR46769:SF2">
    <property type="entry name" value="FIBROCYSTIN-L ISOFORM 2 PRECURSOR-RELATED"/>
    <property type="match status" value="1"/>
</dbReference>
<dbReference type="Pfam" id="PF10162">
    <property type="entry name" value="G8"/>
    <property type="match status" value="2"/>
</dbReference>
<sequence length="2685" mass="294941">MGYTDGFNSPVISKLGPPREMFIIPDMSQDERRFHDENADAFQRDSGIFTAPMDGVYKFSWEAYDCGAMYFYLAETPFAKDLVHQTTSNTLLELEKGQAIAIESRRAIKTCTATNLWRYQGQGTVSVQLAKAGASEKIEDIARFFPVLWKGNRYSGPISDVFLSSPKRISFPTRPIFKGTRGLLYEEWLYSSSSAKERPTGLWSPHCGQFGPPLPPLWLQPNFSYTVDSIGGKRHANTLWGARPGVWYYRRFRGLFQSPVTGDVSFSLWVYGVQVHISVGTNEQIESAQVVGCNHWDVTTSWLPMEKGKLYYFEVTEHQHRDRTDLGGISGLSLRLKANPKSTDKNFHKYVNAAPIASSQDNSDSCHTTSDATNPDDGVTVLKTIPSGLLTIITESPTVTVSSKRGVDARCVECDLPPAPEIDECPLLGRSLETDYSNSQPESIPDAASFVPDRLNLDDLRLHAVGLDEHRSLSTARQFVLENRERVLLEDKETTEQYERWSDQDTWGGRPPDELTEIVYIPAGKYILLDVPHVSIRIVVVEGTLKVSGDIASCVLETEALIVNGENAKFIVGTITEPFLGQFNLRLLGHWRSPVLPVFGIKVLGATKGASLSMVGKETVSWTRLATSSGDGNVIVLVDPVDWKAGDKIIVSSTSKGSEVDCSFTRDDSCETEEREVKSINLEGDQVTLDRPLRYLHIGGQRIGNHVLSSEVAKLSRNIVIEGVQDDESKSFGGHVMMLNQKSVFQFVELKNVGQAFQLGRYPLHFHLVENADQSVSESIVKGCSIHSSFNRALVCHACNNLRVYQNVAYKVLGHTFFLEDGVESGNDFVGNLGVLTMRSFSLLETDQTPATFWITNANNKFVGNVAAGAHSFGFWINLPEHSGGFTPRGASFSQAKWPGLESSMLDMKGNIAHSNGAAGFFFSGLDPRKQIRLTRDPRTRKLHAVGERTVLTLRDFFTFGNGDSGIMAEHVGHVHFKGVTSAHEPIGFNLLSVIADKWATEENNYDGFLLHEAFFLSNSICGFGTGLSDFGMFMNITLKDMPVGICGIAALNGGIDRETTHADIGGVEARTSRLTFINTRLPVAFSAPFQAIYYDIDGSLTGIKGGWAHAANGKGLDSLGHFPPDDCTLFSSGHYIFCDSNVVLRTFRWASPRQPLYGKQNALITTSHGSSYVGTTSYSITGVMGALRTTLVMGMKHQITFPFMLDEIEYTGFKNGELCGLRKDDPVALVSFPVLSKPDHFNIFKQSNTLRFPDLLHPPEWYGKARLGSWKLEESSISFVASSTTASGLALGTDEQPASNRGYGTTSQVCIQGGMERVECPQIGCSLMTCVHQTMDTSEQGETSVLFSDLGITDGESVLIPKGQTVLFDIERSPVFDRFEVYGKLVLDDTGPRELSARHIIVHRGGEFEIGSKEKRFQHDARIVLVGKNDDDAYEGTSLGSKFLAVFGRLIMYGREKEQSETLVRSALKSDIQPGATQMEFYSIPVGLQIGDRLLVTTCTLVANETETVQVTNIDSVFVYTTAFEYTHLKRDTLMNGRIEPSLGTHVAILGQPNIRIEGSSDPDSFGASIKVLRGSLFCDEDQDDEDALNQSDGYAEIDHVHFLNCGQYGRSPCLRFGVMGQSESRRNLQCSRMMFRSVDGENSFVTNSVFEGGVHTGIALVNTVGVRVQGNVIDNRAGTGVLVFGHHNIIENNLVSRARFFRFPRSWYQSVTLDLLPDEGICFDVFGFQNQVRGNIAAGSDLVGFFVPGEPCSTPLGERLVNGNIAMASPKGVEVRGYTFCDLRKQVPGVVYPDWPTTGNVGVREFYHVNDGVPRTCIVASGYTIVRTMVFGINSNGASGVTSSLVLEHNELIDTGIAISRIASQGTSVAPISTKSINSAKDRDVSRPDLHLLINSSRIVGSSYRCHQVGVIPASFYEKSYSLQPLWSIGNRVALLGGTSIFNVSFTGFGQYDASSSFSYAGNPYHISECTSTSVNYVISMEPERQPLGVSPDFSKVVLVERITLHGDNQLLNFPWAPTAGVYGVGDSGCAQFPCDGSRNGLLIDLDGSFIGTPGTAVAENEQYFHDDLLYIDPLGAKTMRDLIPQTVNLDTWKPGIGALDACTKKHNHYICPGGKHRQLLIEDMESTSFERRIAPVAMVVADRISLLTGPKNYDMKKSWGGAASIHRDNNFCPIGVLDELNQVHFTSSPPKRIRIHLRDVKQSEGLLVGIWFNLPNGFDIYADNTPVKGTLLELPIDGKGVCTDQSKHGYSYYSPLKSGLLFVCVVGTTPITINMKPVVRIGLAAGGWKELTREEFFQTGYEGFVSNVALLLGIPKDRIAFAGQKNQSPAERRVLVEHPTEDLEDEFLLIINPPVLEDSLDSFDEHAFGKVAARQVEELKTIAGNASKLVESGDLSAVFASNVPEAELHSVGIIRPKKVIPGWTGPIEHYNASDGCDCSYGILDPDCLTQTNIPVRGCSTVYRKTGASELQDLEAENEQQSQVNAEEIREKESICSSQNSTDACALAECCYSDAQGCGLCEAATEDIMKGENYCATNTIKEIEHGFCDYTLPNWSIQGTKYAEGPDAPQVSCDCNPGDMWDPDCELGENIPIIGCPMDSINPPICFQTLDGKASCGKQVNGRRVTSAQRKKWSYACDCDFSDMSKCLRDCKENRGLWGWTCDEKQFNRFKLASSSILDQCTA</sequence>
<keyword evidence="4" id="KW-0812">Transmembrane</keyword>
<evidence type="ECO:0000259" key="11">
    <source>
        <dbReference type="PROSITE" id="PS51484"/>
    </source>
</evidence>
<dbReference type="InterPro" id="IPR012334">
    <property type="entry name" value="Pectin_lyas_fold"/>
</dbReference>
<dbReference type="EMBL" id="HBHK01015450">
    <property type="protein sequence ID" value="CAD9687965.1"/>
    <property type="molecule type" value="Transcribed_RNA"/>
</dbReference>
<keyword evidence="6" id="KW-0677">Repeat</keyword>
<evidence type="ECO:0000256" key="9">
    <source>
        <dbReference type="ARBA" id="ARBA00023180"/>
    </source>
</evidence>
<organism evidence="13">
    <name type="scientific">Mucochytrium quahogii</name>
    <dbReference type="NCBI Taxonomy" id="96639"/>
    <lineage>
        <taxon>Eukaryota</taxon>
        <taxon>Sar</taxon>
        <taxon>Stramenopiles</taxon>
        <taxon>Bigyra</taxon>
        <taxon>Labyrinthulomycetes</taxon>
        <taxon>Thraustochytrida</taxon>
        <taxon>Thraustochytriidae</taxon>
        <taxon>Mucochytrium</taxon>
    </lineage>
</organism>
<feature type="domain" description="G8" evidence="11">
    <location>
        <begin position="1349"/>
        <end position="1467"/>
    </location>
</feature>
<accession>A0A7S2WHY1</accession>
<feature type="domain" description="G8" evidence="11">
    <location>
        <begin position="505"/>
        <end position="627"/>
    </location>
</feature>
<dbReference type="SMART" id="SM01225">
    <property type="entry name" value="G8"/>
    <property type="match status" value="2"/>
</dbReference>
<evidence type="ECO:0000259" key="12">
    <source>
        <dbReference type="PROSITE" id="PS51820"/>
    </source>
</evidence>
<evidence type="ECO:0000256" key="8">
    <source>
        <dbReference type="ARBA" id="ARBA00023136"/>
    </source>
</evidence>
<evidence type="ECO:0000256" key="4">
    <source>
        <dbReference type="ARBA" id="ARBA00022692"/>
    </source>
</evidence>
<feature type="compositionally biased region" description="Polar residues" evidence="10">
    <location>
        <begin position="358"/>
        <end position="373"/>
    </location>
</feature>
<dbReference type="SUPFAM" id="SSF51126">
    <property type="entry name" value="Pectin lyase-like"/>
    <property type="match status" value="1"/>
</dbReference>
<evidence type="ECO:0000256" key="3">
    <source>
        <dbReference type="ARBA" id="ARBA00022475"/>
    </source>
</evidence>
<reference evidence="13" key="1">
    <citation type="submission" date="2021-01" db="EMBL/GenBank/DDBJ databases">
        <authorList>
            <person name="Corre E."/>
            <person name="Pelletier E."/>
            <person name="Niang G."/>
            <person name="Scheremetjew M."/>
            <person name="Finn R."/>
            <person name="Kale V."/>
            <person name="Holt S."/>
            <person name="Cochrane G."/>
            <person name="Meng A."/>
            <person name="Brown T."/>
            <person name="Cohen L."/>
        </authorList>
    </citation>
    <scope>NUCLEOTIDE SEQUENCE</scope>
    <source>
        <strain evidence="13">NY070348D</strain>
    </source>
</reference>
<dbReference type="InterPro" id="IPR008983">
    <property type="entry name" value="Tumour_necrosis_fac-like_dom"/>
</dbReference>
<dbReference type="Gene3D" id="2.160.20.10">
    <property type="entry name" value="Single-stranded right-handed beta-helix, Pectin lyase-like"/>
    <property type="match status" value="1"/>
</dbReference>
<evidence type="ECO:0000313" key="14">
    <source>
        <dbReference type="EMBL" id="CAD9687971.1"/>
    </source>
</evidence>
<proteinExistence type="predicted"/>
<keyword evidence="5" id="KW-0732">Signal</keyword>
<feature type="domain" description="PA14" evidence="12">
    <location>
        <begin position="178"/>
        <end position="348"/>
    </location>
</feature>
<dbReference type="InterPro" id="IPR052387">
    <property type="entry name" value="Fibrocystin"/>
</dbReference>
<protein>
    <recommendedName>
        <fullName evidence="15">G8 domain-containing protein</fullName>
    </recommendedName>
</protein>
<evidence type="ECO:0000256" key="10">
    <source>
        <dbReference type="SAM" id="MobiDB-lite"/>
    </source>
</evidence>
<dbReference type="InterPro" id="IPR019316">
    <property type="entry name" value="G8_domain"/>
</dbReference>
<evidence type="ECO:0000256" key="6">
    <source>
        <dbReference type="ARBA" id="ARBA00022737"/>
    </source>
</evidence>
<dbReference type="InterPro" id="IPR006626">
    <property type="entry name" value="PbH1"/>
</dbReference>
<evidence type="ECO:0008006" key="15">
    <source>
        <dbReference type="Google" id="ProtNLM"/>
    </source>
</evidence>
<comment type="subcellular location">
    <subcellularLocation>
        <location evidence="2">Cell membrane</location>
    </subcellularLocation>
    <subcellularLocation>
        <location evidence="1">Membrane</location>
        <topology evidence="1">Single-pass membrane protein</topology>
    </subcellularLocation>
</comment>
<dbReference type="EMBL" id="HBHK01015452">
    <property type="protein sequence ID" value="CAD9687971.1"/>
    <property type="molecule type" value="Transcribed_RNA"/>
</dbReference>
<dbReference type="PROSITE" id="PS51484">
    <property type="entry name" value="G8"/>
    <property type="match status" value="2"/>
</dbReference>
<dbReference type="GO" id="GO:0005886">
    <property type="term" value="C:plasma membrane"/>
    <property type="evidence" value="ECO:0007669"/>
    <property type="project" value="UniProtKB-SubCell"/>
</dbReference>
<evidence type="ECO:0000256" key="7">
    <source>
        <dbReference type="ARBA" id="ARBA00022989"/>
    </source>
</evidence>
<dbReference type="SUPFAM" id="SSF49842">
    <property type="entry name" value="TNF-like"/>
    <property type="match status" value="1"/>
</dbReference>
<keyword evidence="3" id="KW-1003">Cell membrane</keyword>
<dbReference type="Pfam" id="PF24606">
    <property type="entry name" value="CEMIP_beta-hel"/>
    <property type="match status" value="1"/>
</dbReference>
<evidence type="ECO:0000313" key="13">
    <source>
        <dbReference type="EMBL" id="CAD9687965.1"/>
    </source>
</evidence>
<keyword evidence="9" id="KW-0325">Glycoprotein</keyword>
<evidence type="ECO:0000256" key="5">
    <source>
        <dbReference type="ARBA" id="ARBA00022729"/>
    </source>
</evidence>
<keyword evidence="7" id="KW-1133">Transmembrane helix</keyword>
<dbReference type="SMART" id="SM00710">
    <property type="entry name" value="PbH1"/>
    <property type="match status" value="6"/>
</dbReference>
<dbReference type="InterPro" id="IPR011050">
    <property type="entry name" value="Pectin_lyase_fold/virulence"/>
</dbReference>
<keyword evidence="8" id="KW-0472">Membrane</keyword>
<dbReference type="PANTHER" id="PTHR46769">
    <property type="entry name" value="POLYCYSTIC KIDNEY AND HEPATIC DISEASE 1 (AUTOSOMAL RECESSIVE)-LIKE 1"/>
    <property type="match status" value="1"/>
</dbReference>
<gene>
    <name evidence="13" type="ORF">QSP1433_LOCUS9712</name>
    <name evidence="14" type="ORF">QSP1433_LOCUS9714</name>
</gene>
<feature type="region of interest" description="Disordered" evidence="10">
    <location>
        <begin position="358"/>
        <end position="378"/>
    </location>
</feature>
<dbReference type="PROSITE" id="PS51820">
    <property type="entry name" value="PA14"/>
    <property type="match status" value="1"/>
</dbReference>
<dbReference type="InterPro" id="IPR037524">
    <property type="entry name" value="PA14/GLEYA"/>
</dbReference>
<dbReference type="InterPro" id="IPR055401">
    <property type="entry name" value="CEMIP_beta-hel_dom"/>
</dbReference>
<evidence type="ECO:0000256" key="1">
    <source>
        <dbReference type="ARBA" id="ARBA00004167"/>
    </source>
</evidence>